<dbReference type="EMBL" id="JAUSZV010000001">
    <property type="protein sequence ID" value="MDQ0904035.1"/>
    <property type="molecule type" value="Genomic_DNA"/>
</dbReference>
<feature type="transmembrane region" description="Helical" evidence="1">
    <location>
        <begin position="21"/>
        <end position="45"/>
    </location>
</feature>
<dbReference type="InterPro" id="IPR036259">
    <property type="entry name" value="MFS_trans_sf"/>
</dbReference>
<keyword evidence="1" id="KW-1133">Transmembrane helix</keyword>
<protein>
    <submittedName>
        <fullName evidence="2">MFS family arabinose efflux permease</fullName>
    </submittedName>
</protein>
<accession>A0AAW8F3V2</accession>
<dbReference type="SUPFAM" id="SSF103473">
    <property type="entry name" value="MFS general substrate transporter"/>
    <property type="match status" value="1"/>
</dbReference>
<gene>
    <name evidence="2" type="ORF">QFZ22_000020</name>
</gene>
<dbReference type="AlphaFoldDB" id="A0AAW8F3V2"/>
<organism evidence="2 3">
    <name type="scientific">Streptomyces canus</name>
    <dbReference type="NCBI Taxonomy" id="58343"/>
    <lineage>
        <taxon>Bacteria</taxon>
        <taxon>Bacillati</taxon>
        <taxon>Actinomycetota</taxon>
        <taxon>Actinomycetes</taxon>
        <taxon>Kitasatosporales</taxon>
        <taxon>Streptomycetaceae</taxon>
        <taxon>Streptomyces</taxon>
        <taxon>Streptomyces aurantiacus group</taxon>
    </lineage>
</organism>
<evidence type="ECO:0000313" key="3">
    <source>
        <dbReference type="Proteomes" id="UP001234216"/>
    </source>
</evidence>
<name>A0AAW8F3V2_9ACTN</name>
<dbReference type="Proteomes" id="UP001234216">
    <property type="component" value="Unassembled WGS sequence"/>
</dbReference>
<comment type="caution">
    <text evidence="2">The sequence shown here is derived from an EMBL/GenBank/DDBJ whole genome shotgun (WGS) entry which is preliminary data.</text>
</comment>
<dbReference type="RefSeq" id="WP_306971517.1">
    <property type="nucleotide sequence ID" value="NZ_JAUSZV010000001.1"/>
</dbReference>
<keyword evidence="1" id="KW-0812">Transmembrane</keyword>
<proteinExistence type="predicted"/>
<sequence length="92" mass="9498">MKCSPILTLLQQHRLVAHAPAATPVLLGLNSSAIYLGVALGGALGGIFQSWIAPVWLGIPAAGATLLAFLLTLATARSRKRVAVEEPSLATN</sequence>
<feature type="transmembrane region" description="Helical" evidence="1">
    <location>
        <begin position="51"/>
        <end position="71"/>
    </location>
</feature>
<reference evidence="2" key="1">
    <citation type="submission" date="2023-07" db="EMBL/GenBank/DDBJ databases">
        <title>Comparative genomics of wheat-associated soil bacteria to identify genetic determinants of phenazine resistance.</title>
        <authorList>
            <person name="Mouncey N."/>
        </authorList>
    </citation>
    <scope>NUCLEOTIDE SEQUENCE</scope>
    <source>
        <strain evidence="2">V4I22</strain>
    </source>
</reference>
<evidence type="ECO:0000256" key="1">
    <source>
        <dbReference type="SAM" id="Phobius"/>
    </source>
</evidence>
<evidence type="ECO:0000313" key="2">
    <source>
        <dbReference type="EMBL" id="MDQ0904035.1"/>
    </source>
</evidence>
<keyword evidence="1" id="KW-0472">Membrane</keyword>